<organism evidence="7 8">
    <name type="scientific">Plectosphaerella cucumerina</name>
    <dbReference type="NCBI Taxonomy" id="40658"/>
    <lineage>
        <taxon>Eukaryota</taxon>
        <taxon>Fungi</taxon>
        <taxon>Dikarya</taxon>
        <taxon>Ascomycota</taxon>
        <taxon>Pezizomycotina</taxon>
        <taxon>Sordariomycetes</taxon>
        <taxon>Hypocreomycetidae</taxon>
        <taxon>Glomerellales</taxon>
        <taxon>Plectosphaerellaceae</taxon>
        <taxon>Plectosphaerella</taxon>
    </lineage>
</organism>
<evidence type="ECO:0000256" key="5">
    <source>
        <dbReference type="SAM" id="MobiDB-lite"/>
    </source>
</evidence>
<dbReference type="Gene3D" id="1.10.20.10">
    <property type="entry name" value="Histone, subunit A"/>
    <property type="match status" value="1"/>
</dbReference>
<evidence type="ECO:0000256" key="1">
    <source>
        <dbReference type="ARBA" id="ARBA00004123"/>
    </source>
</evidence>
<dbReference type="Proteomes" id="UP000813385">
    <property type="component" value="Unassembled WGS sequence"/>
</dbReference>
<accession>A0A8K0TBJ2</accession>
<comment type="subcellular location">
    <subcellularLocation>
        <location evidence="2">Chromosome</location>
    </subcellularLocation>
    <subcellularLocation>
        <location evidence="1">Nucleus</location>
    </subcellularLocation>
</comment>
<feature type="region of interest" description="Disordered" evidence="5">
    <location>
        <begin position="482"/>
        <end position="505"/>
    </location>
</feature>
<feature type="domain" description="CENP-T/Histone H4 histone fold" evidence="6">
    <location>
        <begin position="379"/>
        <end position="456"/>
    </location>
</feature>
<feature type="region of interest" description="Disordered" evidence="5">
    <location>
        <begin position="123"/>
        <end position="176"/>
    </location>
</feature>
<gene>
    <name evidence="7" type="ORF">B0T11DRAFT_105385</name>
</gene>
<reference evidence="7" key="1">
    <citation type="journal article" date="2021" name="Nat. Commun.">
        <title>Genetic determinants of endophytism in the Arabidopsis root mycobiome.</title>
        <authorList>
            <person name="Mesny F."/>
            <person name="Miyauchi S."/>
            <person name="Thiergart T."/>
            <person name="Pickel B."/>
            <person name="Atanasova L."/>
            <person name="Karlsson M."/>
            <person name="Huettel B."/>
            <person name="Barry K.W."/>
            <person name="Haridas S."/>
            <person name="Chen C."/>
            <person name="Bauer D."/>
            <person name="Andreopoulos W."/>
            <person name="Pangilinan J."/>
            <person name="LaButti K."/>
            <person name="Riley R."/>
            <person name="Lipzen A."/>
            <person name="Clum A."/>
            <person name="Drula E."/>
            <person name="Henrissat B."/>
            <person name="Kohler A."/>
            <person name="Grigoriev I.V."/>
            <person name="Martin F.M."/>
            <person name="Hacquard S."/>
        </authorList>
    </citation>
    <scope>NUCLEOTIDE SEQUENCE</scope>
    <source>
        <strain evidence="7">MPI-CAGE-AT-0016</strain>
    </source>
</reference>
<dbReference type="PANTHER" id="PTHR22980">
    <property type="entry name" value="CORTISTATIN"/>
    <property type="match status" value="1"/>
</dbReference>
<sequence>MDPDFNDSSLLGGTPGYLNIPTSARTPSHRQRAFSHEPSSGRRSVHTPIQRLPRPPNSGQPGLSASGRRRTNAPTPHAKAAYKTIDQRRAAMTPGKRRQSFAPRRQSMIDPLRALSRVLAPSSAVIKSSSPPEPGSARPLQSVEEDDDELPIDRPNLTLPLNEDDDEVDLRPHRSSMLEGDITTELPRRAFSEMPSRLSLAATRMSDYYNLNEADEPQDLTQGFFPPLGMDDGDLGGLPVDEELEERFDDDDLRRGSMPPRESDFGFDVPLDADPEPSTFMMPLGQSSPQRRPPSAEADEAEAGPLLGYDDWPDLPEQASDTDDEGNEGMPEVDVEADMEVDDDVNGDVEADATATEGHLSIEPKRKRKLKPGWRMSKHGIECPQFPPATVKRVAEQFARTSGIANPRIDKNTLAALQQATDWFYEQVSEDLAAFATHAGRKTINESDMELVMKRRVFPCPPGYLVLYILVISMQHILTNGVTDSARSPRPAPSSRSQPSTCLRS</sequence>
<feature type="compositionally biased region" description="Polar residues" evidence="5">
    <location>
        <begin position="1"/>
        <end position="11"/>
    </location>
</feature>
<evidence type="ECO:0000313" key="7">
    <source>
        <dbReference type="EMBL" id="KAH7358557.1"/>
    </source>
</evidence>
<dbReference type="EMBL" id="JAGPXD010000004">
    <property type="protein sequence ID" value="KAH7358557.1"/>
    <property type="molecule type" value="Genomic_DNA"/>
</dbReference>
<dbReference type="OrthoDB" id="10071681at2759"/>
<dbReference type="GO" id="GO:0071821">
    <property type="term" value="C:FANCM-MHF complex"/>
    <property type="evidence" value="ECO:0007669"/>
    <property type="project" value="TreeGrafter"/>
</dbReference>
<dbReference type="GO" id="GO:0005694">
    <property type="term" value="C:chromosome"/>
    <property type="evidence" value="ECO:0007669"/>
    <property type="project" value="UniProtKB-SubCell"/>
</dbReference>
<evidence type="ECO:0000256" key="4">
    <source>
        <dbReference type="ARBA" id="ARBA00023242"/>
    </source>
</evidence>
<dbReference type="SUPFAM" id="SSF47113">
    <property type="entry name" value="Histone-fold"/>
    <property type="match status" value="1"/>
</dbReference>
<dbReference type="PANTHER" id="PTHR22980:SF5">
    <property type="entry name" value="CENP-T_HISTONE H4 HISTONE FOLD DOMAIN-CONTAINING PROTEIN"/>
    <property type="match status" value="1"/>
</dbReference>
<feature type="compositionally biased region" description="Acidic residues" evidence="5">
    <location>
        <begin position="320"/>
        <end position="330"/>
    </location>
</feature>
<name>A0A8K0TBJ2_9PEZI</name>
<dbReference type="Pfam" id="PF15511">
    <property type="entry name" value="CENP-T_C"/>
    <property type="match status" value="1"/>
</dbReference>
<dbReference type="InterPro" id="IPR035425">
    <property type="entry name" value="CENP-T/H4_C"/>
</dbReference>
<protein>
    <submittedName>
        <fullName evidence="7">Centromere kinetochore component CENP-T-domain-containing protein</fullName>
    </submittedName>
</protein>
<feature type="compositionally biased region" description="Low complexity" evidence="5">
    <location>
        <begin position="485"/>
        <end position="505"/>
    </location>
</feature>
<dbReference type="GO" id="GO:0046982">
    <property type="term" value="F:protein heterodimerization activity"/>
    <property type="evidence" value="ECO:0007669"/>
    <property type="project" value="InterPro"/>
</dbReference>
<feature type="region of interest" description="Disordered" evidence="5">
    <location>
        <begin position="246"/>
        <end position="330"/>
    </location>
</feature>
<dbReference type="CDD" id="cd22920">
    <property type="entry name" value="HFD_CENP-T"/>
    <property type="match status" value="1"/>
</dbReference>
<dbReference type="GO" id="GO:0031297">
    <property type="term" value="P:replication fork processing"/>
    <property type="evidence" value="ECO:0007669"/>
    <property type="project" value="TreeGrafter"/>
</dbReference>
<proteinExistence type="predicted"/>
<dbReference type="GO" id="GO:0003682">
    <property type="term" value="F:chromatin binding"/>
    <property type="evidence" value="ECO:0007669"/>
    <property type="project" value="TreeGrafter"/>
</dbReference>
<comment type="caution">
    <text evidence="7">The sequence shown here is derived from an EMBL/GenBank/DDBJ whole genome shotgun (WGS) entry which is preliminary data.</text>
</comment>
<feature type="region of interest" description="Disordered" evidence="5">
    <location>
        <begin position="1"/>
        <end position="109"/>
    </location>
</feature>
<dbReference type="InterPro" id="IPR009072">
    <property type="entry name" value="Histone-fold"/>
</dbReference>
<dbReference type="AlphaFoldDB" id="A0A8K0TBJ2"/>
<evidence type="ECO:0000313" key="8">
    <source>
        <dbReference type="Proteomes" id="UP000813385"/>
    </source>
</evidence>
<evidence type="ECO:0000256" key="2">
    <source>
        <dbReference type="ARBA" id="ARBA00004286"/>
    </source>
</evidence>
<evidence type="ECO:0000256" key="3">
    <source>
        <dbReference type="ARBA" id="ARBA00022454"/>
    </source>
</evidence>
<dbReference type="GO" id="GO:0000712">
    <property type="term" value="P:resolution of meiotic recombination intermediates"/>
    <property type="evidence" value="ECO:0007669"/>
    <property type="project" value="TreeGrafter"/>
</dbReference>
<keyword evidence="8" id="KW-1185">Reference proteome</keyword>
<keyword evidence="3" id="KW-0158">Chromosome</keyword>
<evidence type="ECO:0000259" key="6">
    <source>
        <dbReference type="Pfam" id="PF15511"/>
    </source>
</evidence>
<keyword evidence="4" id="KW-0539">Nucleus</keyword>